<dbReference type="Gene3D" id="3.90.180.10">
    <property type="entry name" value="Medium-chain alcohol dehydrogenases, catalytic domain"/>
    <property type="match status" value="1"/>
</dbReference>
<proteinExistence type="predicted"/>
<keyword evidence="3" id="KW-0808">Transferase</keyword>
<evidence type="ECO:0000256" key="2">
    <source>
        <dbReference type="ARBA" id="ARBA00022553"/>
    </source>
</evidence>
<reference evidence="5" key="1">
    <citation type="submission" date="2025-08" db="UniProtKB">
        <authorList>
            <consortium name="RefSeq"/>
        </authorList>
    </citation>
    <scope>IDENTIFICATION</scope>
    <source>
        <tissue evidence="5">Whole insect</tissue>
    </source>
</reference>
<dbReference type="InterPro" id="IPR020843">
    <property type="entry name" value="ER"/>
</dbReference>
<keyword evidence="2" id="KW-0597">Phosphoprotein</keyword>
<feature type="domain" description="Reverse transcriptase" evidence="4">
    <location>
        <begin position="1"/>
        <end position="91"/>
    </location>
</feature>
<dbReference type="RefSeq" id="XP_028150892.1">
    <property type="nucleotide sequence ID" value="XM_028295091.1"/>
</dbReference>
<dbReference type="Pfam" id="PF08659">
    <property type="entry name" value="KR"/>
    <property type="match status" value="1"/>
</dbReference>
<keyword evidence="1" id="KW-0596">Phosphopantetheine</keyword>
<evidence type="ECO:0000256" key="3">
    <source>
        <dbReference type="ARBA" id="ARBA00022679"/>
    </source>
</evidence>
<dbReference type="GO" id="GO:0016491">
    <property type="term" value="F:oxidoreductase activity"/>
    <property type="evidence" value="ECO:0007669"/>
    <property type="project" value="InterPro"/>
</dbReference>
<dbReference type="GO" id="GO:0004312">
    <property type="term" value="F:fatty acid synthase activity"/>
    <property type="evidence" value="ECO:0007669"/>
    <property type="project" value="TreeGrafter"/>
</dbReference>
<dbReference type="InterPro" id="IPR013968">
    <property type="entry name" value="PKS_KR"/>
</dbReference>
<dbReference type="InterPro" id="IPR036291">
    <property type="entry name" value="NAD(P)-bd_dom_sf"/>
</dbReference>
<protein>
    <submittedName>
        <fullName evidence="5">Fatty acid synthase-like</fullName>
    </submittedName>
</protein>
<dbReference type="InterPro" id="IPR050091">
    <property type="entry name" value="PKS_NRPS_Biosynth_Enz"/>
</dbReference>
<evidence type="ECO:0000256" key="1">
    <source>
        <dbReference type="ARBA" id="ARBA00022450"/>
    </source>
</evidence>
<evidence type="ECO:0000313" key="5">
    <source>
        <dbReference type="RefSeq" id="XP_028150892.1"/>
    </source>
</evidence>
<name>A0A6P7GXU0_DIAVI</name>
<dbReference type="GO" id="GO:0006633">
    <property type="term" value="P:fatty acid biosynthetic process"/>
    <property type="evidence" value="ECO:0007669"/>
    <property type="project" value="TreeGrafter"/>
</dbReference>
<dbReference type="PANTHER" id="PTHR43775:SF23">
    <property type="entry name" value="FATTY ACID SYNTHASE 3"/>
    <property type="match status" value="1"/>
</dbReference>
<dbReference type="Pfam" id="PF00107">
    <property type="entry name" value="ADH_zinc_N"/>
    <property type="match status" value="1"/>
</dbReference>
<dbReference type="InterPro" id="IPR013149">
    <property type="entry name" value="ADH-like_C"/>
</dbReference>
<dbReference type="PROSITE" id="PS50878">
    <property type="entry name" value="RT_POL"/>
    <property type="match status" value="1"/>
</dbReference>
<dbReference type="Gene3D" id="3.40.50.720">
    <property type="entry name" value="NAD(P)-binding Rossmann-like Domain"/>
    <property type="match status" value="1"/>
</dbReference>
<dbReference type="PANTHER" id="PTHR43775">
    <property type="entry name" value="FATTY ACID SYNTHASE"/>
    <property type="match status" value="1"/>
</dbReference>
<gene>
    <name evidence="5" type="primary">LOC114344247</name>
</gene>
<dbReference type="SMART" id="SM00829">
    <property type="entry name" value="PKS_ER"/>
    <property type="match status" value="1"/>
</dbReference>
<organism evidence="5">
    <name type="scientific">Diabrotica virgifera virgifera</name>
    <name type="common">western corn rootworm</name>
    <dbReference type="NCBI Taxonomy" id="50390"/>
    <lineage>
        <taxon>Eukaryota</taxon>
        <taxon>Metazoa</taxon>
        <taxon>Ecdysozoa</taxon>
        <taxon>Arthropoda</taxon>
        <taxon>Hexapoda</taxon>
        <taxon>Insecta</taxon>
        <taxon>Pterygota</taxon>
        <taxon>Neoptera</taxon>
        <taxon>Endopterygota</taxon>
        <taxon>Coleoptera</taxon>
        <taxon>Polyphaga</taxon>
        <taxon>Cucujiformia</taxon>
        <taxon>Chrysomeloidea</taxon>
        <taxon>Chrysomelidae</taxon>
        <taxon>Galerucinae</taxon>
        <taxon>Diabroticina</taxon>
        <taxon>Diabroticites</taxon>
        <taxon>Diabrotica</taxon>
    </lineage>
</organism>
<dbReference type="InterPro" id="IPR000477">
    <property type="entry name" value="RT_dom"/>
</dbReference>
<dbReference type="InParanoid" id="A0A6P7GXU0"/>
<dbReference type="SUPFAM" id="SSF51735">
    <property type="entry name" value="NAD(P)-binding Rossmann-fold domains"/>
    <property type="match status" value="2"/>
</dbReference>
<dbReference type="AlphaFoldDB" id="A0A6P7GXU0"/>
<sequence length="361" mass="40746">MSINPNNLLFNKSTQIAVYADDVNLMGRTVRDVTELYVELEENAKEIGLAVNIDKTKSLIQARNQRNLQNLTINDANIEVVEQLTYLGVQITENGSEEEERVNMRRGSTILIHSGTGGVGQAAIRLALHYECNIFVTVGTQEKREYLLKTFPQIKPHQIGNSRDISFETMVKKYTGGRGVDVVLNSLAEEKLQASIRCLAPGGSFVEIGKFDMANNNEINIFLMQKECSFHAVMLDEMFYENPFTKMDISRLFEENNGNFIVPLPVTCFKYDQLVEAFRYMGSGKHMGKVIMQIREDDQPLQLVPKKFTGIPRYFCYPEKSYIIIGGLGGFGLELADWLVLRGARNLILVSRKGLPQDIKA</sequence>
<accession>A0A6P7GXU0</accession>
<dbReference type="CDD" id="cd05195">
    <property type="entry name" value="enoyl_red"/>
    <property type="match status" value="1"/>
</dbReference>
<evidence type="ECO:0000259" key="4">
    <source>
        <dbReference type="PROSITE" id="PS50878"/>
    </source>
</evidence>
<dbReference type="FunFam" id="3.40.50.720:FF:000209">
    <property type="entry name" value="Polyketide synthase Pks12"/>
    <property type="match status" value="1"/>
</dbReference>